<keyword evidence="8 15" id="KW-0375">Hydrogen ion transport</keyword>
<dbReference type="SUPFAM" id="SSF46604">
    <property type="entry name" value="Epsilon subunit of F1F0-ATP synthase C-terminal domain"/>
    <property type="match status" value="1"/>
</dbReference>
<dbReference type="GO" id="GO:0045259">
    <property type="term" value="C:proton-transporting ATP synthase complex"/>
    <property type="evidence" value="ECO:0007669"/>
    <property type="project" value="UniProtKB-KW"/>
</dbReference>
<evidence type="ECO:0000256" key="6">
    <source>
        <dbReference type="ARBA" id="ARBA00022448"/>
    </source>
</evidence>
<proteinExistence type="inferred from homology"/>
<dbReference type="STRING" id="584787.GCA_001247655_02003"/>
<evidence type="ECO:0000256" key="9">
    <source>
        <dbReference type="ARBA" id="ARBA00023065"/>
    </source>
</evidence>
<reference evidence="19 20" key="1">
    <citation type="submission" date="2018-11" db="EMBL/GenBank/DDBJ databases">
        <title>Genomic Encyclopedia of Type Strains, Phase IV (KMG-IV): sequencing the most valuable type-strain genomes for metagenomic binning, comparative biology and taxonomic classification.</title>
        <authorList>
            <person name="Goeker M."/>
        </authorList>
    </citation>
    <scope>NUCLEOTIDE SEQUENCE [LARGE SCALE GENOMIC DNA]</scope>
    <source>
        <strain evidence="19 20">DSM 21945</strain>
    </source>
</reference>
<protein>
    <recommendedName>
        <fullName evidence="5 15">ATP synthase epsilon chain</fullName>
    </recommendedName>
    <alternativeName>
        <fullName evidence="14 15">ATP synthase F1 sector epsilon subunit</fullName>
    </alternativeName>
    <alternativeName>
        <fullName evidence="13 15">F-ATPase epsilon subunit</fullName>
    </alternativeName>
</protein>
<evidence type="ECO:0000259" key="17">
    <source>
        <dbReference type="Pfam" id="PF00401"/>
    </source>
</evidence>
<dbReference type="NCBIfam" id="NF001847">
    <property type="entry name" value="PRK00571.1-4"/>
    <property type="match status" value="1"/>
</dbReference>
<evidence type="ECO:0000256" key="11">
    <source>
        <dbReference type="ARBA" id="ARBA00023196"/>
    </source>
</evidence>
<accession>A0A3N1NH45</accession>
<keyword evidence="12 15" id="KW-0066">ATP synthesis</keyword>
<keyword evidence="10 15" id="KW-0472">Membrane</keyword>
<evidence type="ECO:0000256" key="16">
    <source>
        <dbReference type="RuleBase" id="RU003656"/>
    </source>
</evidence>
<comment type="function">
    <text evidence="1 15">Produces ATP from ADP in the presence of a proton gradient across the membrane.</text>
</comment>
<evidence type="ECO:0000313" key="19">
    <source>
        <dbReference type="EMBL" id="ROQ19154.1"/>
    </source>
</evidence>
<dbReference type="CDD" id="cd12152">
    <property type="entry name" value="F1-ATPase_delta"/>
    <property type="match status" value="1"/>
</dbReference>
<dbReference type="InterPro" id="IPR020547">
    <property type="entry name" value="ATP_synth_F1_esu_C"/>
</dbReference>
<evidence type="ECO:0000256" key="8">
    <source>
        <dbReference type="ARBA" id="ARBA00022781"/>
    </source>
</evidence>
<comment type="similarity">
    <text evidence="3 15 16">Belongs to the ATPase epsilon chain family.</text>
</comment>
<keyword evidence="9 15" id="KW-0406">Ion transport</keyword>
<comment type="subunit">
    <text evidence="4 15 16">F-type ATPases have 2 components, CF(1) - the catalytic core - and CF(0) - the membrane proton channel. CF(1) has five subunits: alpha(3), beta(3), gamma(1), delta(1), epsilon(1). CF(0) has three main subunits: a, b and c.</text>
</comment>
<evidence type="ECO:0000256" key="2">
    <source>
        <dbReference type="ARBA" id="ARBA00004202"/>
    </source>
</evidence>
<dbReference type="InterPro" id="IPR020546">
    <property type="entry name" value="ATP_synth_F1_dsu/esu_N"/>
</dbReference>
<dbReference type="RefSeq" id="WP_050660538.1">
    <property type="nucleotide sequence ID" value="NZ_JBLXAC010000012.1"/>
</dbReference>
<evidence type="ECO:0000256" key="15">
    <source>
        <dbReference type="HAMAP-Rule" id="MF_00530"/>
    </source>
</evidence>
<feature type="domain" description="ATP synthase F1 complex delta/epsilon subunit N-terminal" evidence="18">
    <location>
        <begin position="6"/>
        <end position="84"/>
    </location>
</feature>
<dbReference type="Gene3D" id="2.60.15.10">
    <property type="entry name" value="F0F1 ATP synthase delta/epsilon subunit, N-terminal"/>
    <property type="match status" value="1"/>
</dbReference>
<dbReference type="OrthoDB" id="9791445at2"/>
<dbReference type="EMBL" id="RJUL01000012">
    <property type="protein sequence ID" value="ROQ19154.1"/>
    <property type="molecule type" value="Genomic_DNA"/>
</dbReference>
<name>A0A3N1NH45_9GAMM</name>
<dbReference type="Pfam" id="PF00401">
    <property type="entry name" value="ATP-synt_DE"/>
    <property type="match status" value="1"/>
</dbReference>
<dbReference type="InterPro" id="IPR036794">
    <property type="entry name" value="ATP_F1_dsu/esu_C_sf"/>
</dbReference>
<evidence type="ECO:0000256" key="14">
    <source>
        <dbReference type="ARBA" id="ARBA00031795"/>
    </source>
</evidence>
<dbReference type="Pfam" id="PF02823">
    <property type="entry name" value="ATP-synt_DE_N"/>
    <property type="match status" value="1"/>
</dbReference>
<keyword evidence="11 15" id="KW-0139">CF(1)</keyword>
<dbReference type="HAMAP" id="MF_00530">
    <property type="entry name" value="ATP_synth_epsil_bac"/>
    <property type="match status" value="1"/>
</dbReference>
<comment type="caution">
    <text evidence="19">The sequence shown here is derived from an EMBL/GenBank/DDBJ whole genome shotgun (WGS) entry which is preliminary data.</text>
</comment>
<organism evidence="19 20">
    <name type="scientific">Gallaecimonas pentaromativorans</name>
    <dbReference type="NCBI Taxonomy" id="584787"/>
    <lineage>
        <taxon>Bacteria</taxon>
        <taxon>Pseudomonadati</taxon>
        <taxon>Pseudomonadota</taxon>
        <taxon>Gammaproteobacteria</taxon>
        <taxon>Enterobacterales</taxon>
        <taxon>Gallaecimonadaceae</taxon>
        <taxon>Gallaecimonas</taxon>
    </lineage>
</organism>
<evidence type="ECO:0000256" key="10">
    <source>
        <dbReference type="ARBA" id="ARBA00023136"/>
    </source>
</evidence>
<sequence>MAAMTIQLDVVSAEKKIFSGLVESIQVTGEWGDLGVHYGHAPLLTHLKPGVLRMVKQFGDEELLYLSGGVLEVQPNGITVLADTVLRGKDIDGEAAETARQDALNNITAQSHDFDYAEAMAELAQAAAKLRLLELLKRN</sequence>
<gene>
    <name evidence="15" type="primary">atpC</name>
    <name evidence="19" type="ORF">EDC28_11274</name>
</gene>
<evidence type="ECO:0000256" key="7">
    <source>
        <dbReference type="ARBA" id="ARBA00022475"/>
    </source>
</evidence>
<evidence type="ECO:0000256" key="1">
    <source>
        <dbReference type="ARBA" id="ARBA00003543"/>
    </source>
</evidence>
<dbReference type="InterPro" id="IPR001469">
    <property type="entry name" value="ATP_synth_F1_dsu/esu"/>
</dbReference>
<dbReference type="FunFam" id="2.60.15.10:FF:000001">
    <property type="entry name" value="ATP synthase epsilon chain"/>
    <property type="match status" value="1"/>
</dbReference>
<keyword evidence="6 15" id="KW-0813">Transport</keyword>
<keyword evidence="7 15" id="KW-1003">Cell membrane</keyword>
<comment type="subcellular location">
    <subcellularLocation>
        <location evidence="2 15">Cell membrane</location>
        <topology evidence="2 15">Peripheral membrane protein</topology>
    </subcellularLocation>
</comment>
<dbReference type="PANTHER" id="PTHR13822">
    <property type="entry name" value="ATP SYNTHASE DELTA/EPSILON CHAIN"/>
    <property type="match status" value="1"/>
</dbReference>
<dbReference type="GO" id="GO:0046933">
    <property type="term" value="F:proton-transporting ATP synthase activity, rotational mechanism"/>
    <property type="evidence" value="ECO:0007669"/>
    <property type="project" value="UniProtKB-UniRule"/>
</dbReference>
<dbReference type="AlphaFoldDB" id="A0A3N1NH45"/>
<evidence type="ECO:0000259" key="18">
    <source>
        <dbReference type="Pfam" id="PF02823"/>
    </source>
</evidence>
<evidence type="ECO:0000256" key="13">
    <source>
        <dbReference type="ARBA" id="ARBA00030215"/>
    </source>
</evidence>
<keyword evidence="20" id="KW-1185">Reference proteome</keyword>
<dbReference type="GO" id="GO:0005886">
    <property type="term" value="C:plasma membrane"/>
    <property type="evidence" value="ECO:0007669"/>
    <property type="project" value="UniProtKB-SubCell"/>
</dbReference>
<feature type="domain" description="ATP synthase epsilon subunit C-terminal" evidence="17">
    <location>
        <begin position="89"/>
        <end position="132"/>
    </location>
</feature>
<dbReference type="SUPFAM" id="SSF51344">
    <property type="entry name" value="Epsilon subunit of F1F0-ATP synthase N-terminal domain"/>
    <property type="match status" value="1"/>
</dbReference>
<dbReference type="Gene3D" id="1.20.5.440">
    <property type="entry name" value="ATP synthase delta/epsilon subunit, C-terminal domain"/>
    <property type="match status" value="1"/>
</dbReference>
<evidence type="ECO:0000256" key="5">
    <source>
        <dbReference type="ARBA" id="ARBA00014480"/>
    </source>
</evidence>
<evidence type="ECO:0000256" key="12">
    <source>
        <dbReference type="ARBA" id="ARBA00023310"/>
    </source>
</evidence>
<evidence type="ECO:0000256" key="4">
    <source>
        <dbReference type="ARBA" id="ARBA00011648"/>
    </source>
</evidence>
<evidence type="ECO:0000256" key="3">
    <source>
        <dbReference type="ARBA" id="ARBA00005712"/>
    </source>
</evidence>
<dbReference type="InterPro" id="IPR036771">
    <property type="entry name" value="ATPsynth_dsu/esu_N"/>
</dbReference>
<dbReference type="Proteomes" id="UP000268033">
    <property type="component" value="Unassembled WGS sequence"/>
</dbReference>
<dbReference type="GO" id="GO:0005524">
    <property type="term" value="F:ATP binding"/>
    <property type="evidence" value="ECO:0007669"/>
    <property type="project" value="UniProtKB-UniRule"/>
</dbReference>
<dbReference type="PANTHER" id="PTHR13822:SF10">
    <property type="entry name" value="ATP SYNTHASE EPSILON CHAIN, CHLOROPLASTIC"/>
    <property type="match status" value="1"/>
</dbReference>
<dbReference type="NCBIfam" id="TIGR01216">
    <property type="entry name" value="ATP_synt_epsi"/>
    <property type="match status" value="1"/>
</dbReference>
<evidence type="ECO:0000313" key="20">
    <source>
        <dbReference type="Proteomes" id="UP000268033"/>
    </source>
</evidence>